<dbReference type="Proteomes" id="UP000827092">
    <property type="component" value="Unassembled WGS sequence"/>
</dbReference>
<proteinExistence type="predicted"/>
<organism evidence="2 3">
    <name type="scientific">Oedothorax gibbosus</name>
    <dbReference type="NCBI Taxonomy" id="931172"/>
    <lineage>
        <taxon>Eukaryota</taxon>
        <taxon>Metazoa</taxon>
        <taxon>Ecdysozoa</taxon>
        <taxon>Arthropoda</taxon>
        <taxon>Chelicerata</taxon>
        <taxon>Arachnida</taxon>
        <taxon>Araneae</taxon>
        <taxon>Araneomorphae</taxon>
        <taxon>Entelegynae</taxon>
        <taxon>Araneoidea</taxon>
        <taxon>Linyphiidae</taxon>
        <taxon>Erigoninae</taxon>
        <taxon>Oedothorax</taxon>
    </lineage>
</organism>
<evidence type="ECO:0000313" key="2">
    <source>
        <dbReference type="EMBL" id="KAG8195173.1"/>
    </source>
</evidence>
<name>A0AAV6VGG6_9ARAC</name>
<evidence type="ECO:0000313" key="3">
    <source>
        <dbReference type="Proteomes" id="UP000827092"/>
    </source>
</evidence>
<dbReference type="AlphaFoldDB" id="A0AAV6VGG6"/>
<comment type="caution">
    <text evidence="2">The sequence shown here is derived from an EMBL/GenBank/DDBJ whole genome shotgun (WGS) entry which is preliminary data.</text>
</comment>
<keyword evidence="3" id="KW-1185">Reference proteome</keyword>
<dbReference type="EMBL" id="JAFNEN010000092">
    <property type="protein sequence ID" value="KAG8195173.1"/>
    <property type="molecule type" value="Genomic_DNA"/>
</dbReference>
<keyword evidence="1" id="KW-0472">Membrane</keyword>
<evidence type="ECO:0000256" key="1">
    <source>
        <dbReference type="SAM" id="Phobius"/>
    </source>
</evidence>
<sequence length="386" mass="43297">MVLFVCLSRYVSGGKLLLAFNLVLKSSEGSKITAQCLTAAYLAGSAIFVQTLTLLCCYIYEKERHLINLWMKLAKKMLKNHKTGTTDEIFERVANENMEIFPSKNFRTPNKVQQCSPQHCSFYSSASSNDHFTTRRAIQQKKSNLTVKQRKPSVLTQAGRKENQHLLRIDLLKQMDDNLKAKQMNKHLQDSRTRSRFVTNKMEVLLQKEYDESLSTPSISAKPAIQHIPVRYLISSLTEIATAVKNINRNFSGCNFFVTCLLIAFLCSSLSSLVRGHLQPGLIAGTSIFAGIVNITWIGYLVIKASNVLEEYSRAKMEVLDAIACNLDIFGNVSKAMDANILLSSMDSLSPNFVVSCLELFDFKKSITLTLFGCLVTYGVILMQIN</sequence>
<reference evidence="2 3" key="1">
    <citation type="journal article" date="2022" name="Nat. Ecol. Evol.">
        <title>A masculinizing supergene underlies an exaggerated male reproductive morph in a spider.</title>
        <authorList>
            <person name="Hendrickx F."/>
            <person name="De Corte Z."/>
            <person name="Sonet G."/>
            <person name="Van Belleghem S.M."/>
            <person name="Kostlbacher S."/>
            <person name="Vangestel C."/>
        </authorList>
    </citation>
    <scope>NUCLEOTIDE SEQUENCE [LARGE SCALE GENOMIC DNA]</scope>
    <source>
        <strain evidence="2">W744_W776</strain>
    </source>
</reference>
<feature type="transmembrane region" description="Helical" evidence="1">
    <location>
        <begin position="280"/>
        <end position="303"/>
    </location>
</feature>
<evidence type="ECO:0008006" key="4">
    <source>
        <dbReference type="Google" id="ProtNLM"/>
    </source>
</evidence>
<feature type="transmembrane region" description="Helical" evidence="1">
    <location>
        <begin position="39"/>
        <end position="60"/>
    </location>
</feature>
<keyword evidence="1" id="KW-0812">Transmembrane</keyword>
<keyword evidence="1" id="KW-1133">Transmembrane helix</keyword>
<protein>
    <recommendedName>
        <fullName evidence="4">Gustatory receptor</fullName>
    </recommendedName>
</protein>
<gene>
    <name evidence="2" type="ORF">JTE90_023347</name>
</gene>
<feature type="transmembrane region" description="Helical" evidence="1">
    <location>
        <begin position="254"/>
        <end position="274"/>
    </location>
</feature>
<accession>A0AAV6VGG6</accession>
<feature type="transmembrane region" description="Helical" evidence="1">
    <location>
        <begin position="367"/>
        <end position="385"/>
    </location>
</feature>